<proteinExistence type="predicted"/>
<dbReference type="EMBL" id="JAWDIP010000003">
    <property type="protein sequence ID" value="MDY0395489.1"/>
    <property type="molecule type" value="Genomic_DNA"/>
</dbReference>
<name>A0ABU5C841_9BACI</name>
<evidence type="ECO:0000313" key="2">
    <source>
        <dbReference type="EMBL" id="MDY0395489.1"/>
    </source>
</evidence>
<dbReference type="Proteomes" id="UP001281447">
    <property type="component" value="Unassembled WGS sequence"/>
</dbReference>
<dbReference type="InterPro" id="IPR004518">
    <property type="entry name" value="MazG-like_dom"/>
</dbReference>
<dbReference type="SUPFAM" id="SSF101386">
    <property type="entry name" value="all-alpha NTP pyrophosphatases"/>
    <property type="match status" value="1"/>
</dbReference>
<evidence type="ECO:0000313" key="3">
    <source>
        <dbReference type="Proteomes" id="UP001281447"/>
    </source>
</evidence>
<reference evidence="2 3" key="1">
    <citation type="submission" date="2023-10" db="EMBL/GenBank/DDBJ databases">
        <title>Virgibacillus halophilus 5B73C genome.</title>
        <authorList>
            <person name="Miliotis G."/>
            <person name="Sengupta P."/>
            <person name="Hameed A."/>
            <person name="Chuvochina M."/>
            <person name="Mcdonagh F."/>
            <person name="Simpson A.C."/>
            <person name="Singh N.K."/>
            <person name="Rekha P.D."/>
            <person name="Raman K."/>
            <person name="Hugenholtz P."/>
            <person name="Venkateswaran K."/>
        </authorList>
    </citation>
    <scope>NUCLEOTIDE SEQUENCE [LARGE SCALE GENOMIC DNA]</scope>
    <source>
        <strain evidence="2 3">5B73C</strain>
    </source>
</reference>
<sequence>MEAKEFQKWIAEYYKSRGWADLDIFVRIGFLSEETGEVARAIRALEIGRDRPDEQASSFTENKSNLTEELGDVLGNVAVIANKYDIDLEEIFLEHKRKLSNRYYLEQ</sequence>
<feature type="domain" description="NTP pyrophosphohydrolase MazG-like" evidence="1">
    <location>
        <begin position="30"/>
        <end position="102"/>
    </location>
</feature>
<dbReference type="InterPro" id="IPR047046">
    <property type="entry name" value="YpjD/YvdC"/>
</dbReference>
<evidence type="ECO:0000259" key="1">
    <source>
        <dbReference type="Pfam" id="PF03819"/>
    </source>
</evidence>
<dbReference type="InterPro" id="IPR011411">
    <property type="entry name" value="MazG-related_YvdC"/>
</dbReference>
<dbReference type="Gene3D" id="1.10.287.1080">
    <property type="entry name" value="MazG-like"/>
    <property type="match status" value="1"/>
</dbReference>
<organism evidence="2 3">
    <name type="scientific">Tigheibacillus halophilus</name>
    <dbReference type="NCBI Taxonomy" id="361280"/>
    <lineage>
        <taxon>Bacteria</taxon>
        <taxon>Bacillati</taxon>
        <taxon>Bacillota</taxon>
        <taxon>Bacilli</taxon>
        <taxon>Bacillales</taxon>
        <taxon>Bacillaceae</taxon>
        <taxon>Tigheibacillus</taxon>
    </lineage>
</organism>
<protein>
    <submittedName>
        <fullName evidence="2">MazG-like family protein</fullName>
    </submittedName>
</protein>
<accession>A0ABU5C841</accession>
<dbReference type="Pfam" id="PF03819">
    <property type="entry name" value="MazG"/>
    <property type="match status" value="1"/>
</dbReference>
<keyword evidence="3" id="KW-1185">Reference proteome</keyword>
<dbReference type="RefSeq" id="WP_390357697.1">
    <property type="nucleotide sequence ID" value="NZ_JBHUIZ010000016.1"/>
</dbReference>
<dbReference type="PANTHER" id="PTHR42692:SF2">
    <property type="entry name" value="IG HYPOTHETICAL 16995"/>
    <property type="match status" value="1"/>
</dbReference>
<dbReference type="CDD" id="cd11523">
    <property type="entry name" value="NTP-PPase"/>
    <property type="match status" value="1"/>
</dbReference>
<dbReference type="PIRSF" id="PIRSF036521">
    <property type="entry name" value="UCP036521_pph"/>
    <property type="match status" value="1"/>
</dbReference>
<gene>
    <name evidence="2" type="ORF">RWE15_14970</name>
</gene>
<dbReference type="PANTHER" id="PTHR42692">
    <property type="entry name" value="NUCLEOTIDE PYROPHOSPHOHYDROLASE"/>
    <property type="match status" value="1"/>
</dbReference>
<comment type="caution">
    <text evidence="2">The sequence shown here is derived from an EMBL/GenBank/DDBJ whole genome shotgun (WGS) entry which is preliminary data.</text>
</comment>